<feature type="transmembrane region" description="Helical" evidence="8">
    <location>
        <begin position="285"/>
        <end position="305"/>
    </location>
</feature>
<dbReference type="AlphaFoldDB" id="A0ABD5WSN3"/>
<evidence type="ECO:0000256" key="4">
    <source>
        <dbReference type="ARBA" id="ARBA00022692"/>
    </source>
</evidence>
<dbReference type="RefSeq" id="WP_276238956.1">
    <property type="nucleotide sequence ID" value="NZ_CP119989.1"/>
</dbReference>
<feature type="transmembrane region" description="Helical" evidence="8">
    <location>
        <begin position="58"/>
        <end position="76"/>
    </location>
</feature>
<keyword evidence="4 8" id="KW-0812">Transmembrane</keyword>
<keyword evidence="5 8" id="KW-1133">Transmembrane helix</keyword>
<name>A0ABD5WSN3_9EURY</name>
<dbReference type="PANTHER" id="PTHR11119">
    <property type="entry name" value="XANTHINE-URACIL / VITAMIN C PERMEASE FAMILY MEMBER"/>
    <property type="match status" value="1"/>
</dbReference>
<dbReference type="InterPro" id="IPR006043">
    <property type="entry name" value="NCS2"/>
</dbReference>
<dbReference type="GeneID" id="79269531"/>
<feature type="region of interest" description="Disordered" evidence="7">
    <location>
        <begin position="1"/>
        <end position="37"/>
    </location>
</feature>
<keyword evidence="3" id="KW-0813">Transport</keyword>
<evidence type="ECO:0000256" key="6">
    <source>
        <dbReference type="ARBA" id="ARBA00023136"/>
    </source>
</evidence>
<evidence type="ECO:0000256" key="5">
    <source>
        <dbReference type="ARBA" id="ARBA00022989"/>
    </source>
</evidence>
<gene>
    <name evidence="9" type="ORF">ACFQKD_04610</name>
</gene>
<feature type="transmembrane region" description="Helical" evidence="8">
    <location>
        <begin position="82"/>
        <end position="101"/>
    </location>
</feature>
<dbReference type="InterPro" id="IPR006042">
    <property type="entry name" value="Xan_ur_permease"/>
</dbReference>
<keyword evidence="6 8" id="KW-0472">Membrane</keyword>
<comment type="subcellular location">
    <subcellularLocation>
        <location evidence="1">Membrane</location>
        <topology evidence="1">Multi-pass membrane protein</topology>
    </subcellularLocation>
</comment>
<keyword evidence="10" id="KW-1185">Reference proteome</keyword>
<proteinExistence type="inferred from homology"/>
<comment type="caution">
    <text evidence="9">The sequence shown here is derived from an EMBL/GenBank/DDBJ whole genome shotgun (WGS) entry which is preliminary data.</text>
</comment>
<feature type="transmembrane region" description="Helical" evidence="8">
    <location>
        <begin position="395"/>
        <end position="414"/>
    </location>
</feature>
<evidence type="ECO:0000256" key="3">
    <source>
        <dbReference type="ARBA" id="ARBA00022448"/>
    </source>
</evidence>
<comment type="similarity">
    <text evidence="2">Belongs to the nucleobase:cation symporter-2 (NCS2) (TC 2.A.40) family.</text>
</comment>
<feature type="transmembrane region" description="Helical" evidence="8">
    <location>
        <begin position="113"/>
        <end position="132"/>
    </location>
</feature>
<evidence type="ECO:0000256" key="2">
    <source>
        <dbReference type="ARBA" id="ARBA00008821"/>
    </source>
</evidence>
<feature type="transmembrane region" description="Helical" evidence="8">
    <location>
        <begin position="174"/>
        <end position="192"/>
    </location>
</feature>
<feature type="transmembrane region" description="Helical" evidence="8">
    <location>
        <begin position="233"/>
        <end position="254"/>
    </location>
</feature>
<evidence type="ECO:0000256" key="7">
    <source>
        <dbReference type="SAM" id="MobiDB-lite"/>
    </source>
</evidence>
<sequence length="546" mass="55651">MAGDTDTSDGAEQPPLTDGGADEPGADGSGGDESSLITYGIEDRPPFAQALGLGLQHYLTMVGANIAVPLILAGAMGMPDQFVPRFVGTFFVVSGIATLAQTTLGNRYPIVQGAPFSMLAPALAIVGVVVANPPGGGIEAWRAALLQLQGAIVVAALFEVVIGYLGLVGRLRRYFSPVVIAPVIVLIGLTLFSAPQVASATQNWPLLLFTFGLIAVFSQFLGDRSRAFQLFPVLLGIVVAYGVALALSATGVYAQGTPGYVDLQPVFEAPLAVAIYPLQWGVPQVTTSFVVGMLAGVIASIIESLGDYHAVARLSGVGAPSEKRITHGIGMEGIANVFAGLMGAGGSTSYSENIGAIGLTGVASRYVVQVGAAAMLVVGFFGPFGALIASIPAPVVGGLYVAMFGQIVGVGLSNLKYVDLDSQRNLFVLGVSLFAGLFVPEYFGNVAAAAPDGMGGATFFAQSMAAVPVLGAVLGAEVVANTVFVVGSTGISVGGIVAFALDNAIPGTDEERGLADWAETAESDEDFASAYDRFVRDGDDAAGGAD</sequence>
<protein>
    <submittedName>
        <fullName evidence="9">Uracil-xanthine permease family protein</fullName>
    </submittedName>
</protein>
<feature type="transmembrane region" description="Helical" evidence="8">
    <location>
        <begin position="426"/>
        <end position="443"/>
    </location>
</feature>
<dbReference type="Pfam" id="PF00860">
    <property type="entry name" value="Xan_ur_permease"/>
    <property type="match status" value="1"/>
</dbReference>
<feature type="transmembrane region" description="Helical" evidence="8">
    <location>
        <begin position="455"/>
        <end position="476"/>
    </location>
</feature>
<feature type="transmembrane region" description="Helical" evidence="8">
    <location>
        <begin position="483"/>
        <end position="501"/>
    </location>
</feature>
<accession>A0ABD5WSN3</accession>
<reference evidence="9 10" key="1">
    <citation type="journal article" date="2019" name="Int. J. Syst. Evol. Microbiol.">
        <title>The Global Catalogue of Microorganisms (GCM) 10K type strain sequencing project: providing services to taxonomists for standard genome sequencing and annotation.</title>
        <authorList>
            <consortium name="The Broad Institute Genomics Platform"/>
            <consortium name="The Broad Institute Genome Sequencing Center for Infectious Disease"/>
            <person name="Wu L."/>
            <person name="Ma J."/>
        </authorList>
    </citation>
    <scope>NUCLEOTIDE SEQUENCE [LARGE SCALE GENOMIC DNA]</scope>
    <source>
        <strain evidence="9 10">DT55</strain>
    </source>
</reference>
<evidence type="ECO:0000256" key="1">
    <source>
        <dbReference type="ARBA" id="ARBA00004141"/>
    </source>
</evidence>
<evidence type="ECO:0000313" key="10">
    <source>
        <dbReference type="Proteomes" id="UP001596388"/>
    </source>
</evidence>
<evidence type="ECO:0000256" key="8">
    <source>
        <dbReference type="SAM" id="Phobius"/>
    </source>
</evidence>
<feature type="transmembrane region" description="Helical" evidence="8">
    <location>
        <begin position="366"/>
        <end position="389"/>
    </location>
</feature>
<organism evidence="9 10">
    <name type="scientific">Halobaculum marinum</name>
    <dbReference type="NCBI Taxonomy" id="3031996"/>
    <lineage>
        <taxon>Archaea</taxon>
        <taxon>Methanobacteriati</taxon>
        <taxon>Methanobacteriota</taxon>
        <taxon>Stenosarchaea group</taxon>
        <taxon>Halobacteria</taxon>
        <taxon>Halobacteriales</taxon>
        <taxon>Haloferacaceae</taxon>
        <taxon>Halobaculum</taxon>
    </lineage>
</organism>
<dbReference type="EMBL" id="JBHTAG010000002">
    <property type="protein sequence ID" value="MFC7096579.1"/>
    <property type="molecule type" value="Genomic_DNA"/>
</dbReference>
<dbReference type="GO" id="GO:0005886">
    <property type="term" value="C:plasma membrane"/>
    <property type="evidence" value="ECO:0007669"/>
    <property type="project" value="UniProtKB-ARBA"/>
</dbReference>
<dbReference type="GO" id="GO:0022857">
    <property type="term" value="F:transmembrane transporter activity"/>
    <property type="evidence" value="ECO:0007669"/>
    <property type="project" value="UniProtKB-ARBA"/>
</dbReference>
<evidence type="ECO:0000313" key="9">
    <source>
        <dbReference type="EMBL" id="MFC7096579.1"/>
    </source>
</evidence>
<feature type="transmembrane region" description="Helical" evidence="8">
    <location>
        <begin position="204"/>
        <end position="221"/>
    </location>
</feature>
<dbReference type="Proteomes" id="UP001596388">
    <property type="component" value="Unassembled WGS sequence"/>
</dbReference>
<dbReference type="PROSITE" id="PS01116">
    <property type="entry name" value="XANTH_URACIL_PERMASE"/>
    <property type="match status" value="1"/>
</dbReference>
<dbReference type="NCBIfam" id="NF037981">
    <property type="entry name" value="NCS2_1"/>
    <property type="match status" value="1"/>
</dbReference>
<feature type="transmembrane region" description="Helical" evidence="8">
    <location>
        <begin position="144"/>
        <end position="167"/>
    </location>
</feature>